<dbReference type="InterPro" id="IPR036390">
    <property type="entry name" value="WH_DNA-bd_sf"/>
</dbReference>
<organism evidence="6 7">
    <name type="scientific">Romboutsia sedimentorum</name>
    <dbReference type="NCBI Taxonomy" id="1368474"/>
    <lineage>
        <taxon>Bacteria</taxon>
        <taxon>Bacillati</taxon>
        <taxon>Bacillota</taxon>
        <taxon>Clostridia</taxon>
        <taxon>Peptostreptococcales</taxon>
        <taxon>Peptostreptococcaceae</taxon>
        <taxon>Romboutsia</taxon>
    </lineage>
</organism>
<dbReference type="Gene3D" id="3.40.190.290">
    <property type="match status" value="1"/>
</dbReference>
<keyword evidence="2" id="KW-0805">Transcription regulation</keyword>
<keyword evidence="7" id="KW-1185">Reference proteome</keyword>
<protein>
    <submittedName>
        <fullName evidence="6">LysR family transcriptional regulator</fullName>
    </submittedName>
</protein>
<comment type="similarity">
    <text evidence="1">Belongs to the LysR transcriptional regulatory family.</text>
</comment>
<accession>A0ABT7EBQ6</accession>
<dbReference type="PROSITE" id="PS50931">
    <property type="entry name" value="HTH_LYSR"/>
    <property type="match status" value="1"/>
</dbReference>
<dbReference type="Proteomes" id="UP001301012">
    <property type="component" value="Unassembled WGS sequence"/>
</dbReference>
<proteinExistence type="inferred from homology"/>
<gene>
    <name evidence="6" type="ORF">QOZ84_12495</name>
</gene>
<evidence type="ECO:0000256" key="1">
    <source>
        <dbReference type="ARBA" id="ARBA00009437"/>
    </source>
</evidence>
<dbReference type="CDD" id="cd08420">
    <property type="entry name" value="PBP2_CysL_like"/>
    <property type="match status" value="1"/>
</dbReference>
<dbReference type="EMBL" id="JASKYM010000007">
    <property type="protein sequence ID" value="MDK2564372.1"/>
    <property type="molecule type" value="Genomic_DNA"/>
</dbReference>
<dbReference type="PANTHER" id="PTHR30126">
    <property type="entry name" value="HTH-TYPE TRANSCRIPTIONAL REGULATOR"/>
    <property type="match status" value="1"/>
</dbReference>
<comment type="caution">
    <text evidence="6">The sequence shown here is derived from an EMBL/GenBank/DDBJ whole genome shotgun (WGS) entry which is preliminary data.</text>
</comment>
<evidence type="ECO:0000313" key="6">
    <source>
        <dbReference type="EMBL" id="MDK2564372.1"/>
    </source>
</evidence>
<dbReference type="InterPro" id="IPR005119">
    <property type="entry name" value="LysR_subst-bd"/>
</dbReference>
<evidence type="ECO:0000256" key="4">
    <source>
        <dbReference type="ARBA" id="ARBA00023163"/>
    </source>
</evidence>
<dbReference type="SUPFAM" id="SSF53850">
    <property type="entry name" value="Periplasmic binding protein-like II"/>
    <property type="match status" value="1"/>
</dbReference>
<name>A0ABT7EBQ6_9FIRM</name>
<dbReference type="SUPFAM" id="SSF46785">
    <property type="entry name" value="Winged helix' DNA-binding domain"/>
    <property type="match status" value="1"/>
</dbReference>
<dbReference type="PRINTS" id="PR00039">
    <property type="entry name" value="HTHLYSR"/>
</dbReference>
<keyword evidence="4" id="KW-0804">Transcription</keyword>
<evidence type="ECO:0000313" key="7">
    <source>
        <dbReference type="Proteomes" id="UP001301012"/>
    </source>
</evidence>
<evidence type="ECO:0000259" key="5">
    <source>
        <dbReference type="PROSITE" id="PS50931"/>
    </source>
</evidence>
<dbReference type="InterPro" id="IPR000847">
    <property type="entry name" value="LysR_HTH_N"/>
</dbReference>
<evidence type="ECO:0000256" key="2">
    <source>
        <dbReference type="ARBA" id="ARBA00023015"/>
    </source>
</evidence>
<sequence>MFEELKTFIAVVEFKNFTKAGEHLNLSQPSVSTHIKNLENVFSVRLINRSVKQKTIVITESGFTLYKKAKEILNLIDITHMEVLNTSNSLKGHLKIGASLTIGEYVLPKFLAIFCKKYPDIDIEVFIENTSIICSHLKELTLDIGLIEGTSSSSSFIQEYFLEDKMVLAFPYNSELITDNFSFDKLQNQKWVVREEGSGTREFLNMFLGTNEIVPNGIMVLGSNYAVKEAVRNNLGITIISNFVALPGVENKELSIIELNNPYVRHFSYILPKNITISKASQVFLEEFKEYTSSL</sequence>
<feature type="domain" description="HTH lysR-type" evidence="5">
    <location>
        <begin position="1"/>
        <end position="57"/>
    </location>
</feature>
<reference evidence="6 7" key="1">
    <citation type="submission" date="2023-05" db="EMBL/GenBank/DDBJ databases">
        <title>Rombocin, a short stable natural nisin variant, displays selective antimicrobial activity against Listeria monocytogenes and employs dual mode of action to kill target bacterial strains.</title>
        <authorList>
            <person name="Wambui J."/>
            <person name="Stephan R."/>
            <person name="Kuipers O.P."/>
        </authorList>
    </citation>
    <scope>NUCLEOTIDE SEQUENCE [LARGE SCALE GENOMIC DNA]</scope>
    <source>
        <strain evidence="6 7">RC002</strain>
    </source>
</reference>
<dbReference type="PANTHER" id="PTHR30126:SF39">
    <property type="entry name" value="HTH-TYPE TRANSCRIPTIONAL REGULATOR CYSL"/>
    <property type="match status" value="1"/>
</dbReference>
<dbReference type="Pfam" id="PF03466">
    <property type="entry name" value="LysR_substrate"/>
    <property type="match status" value="1"/>
</dbReference>
<keyword evidence="3" id="KW-0238">DNA-binding</keyword>
<dbReference type="Pfam" id="PF00126">
    <property type="entry name" value="HTH_1"/>
    <property type="match status" value="1"/>
</dbReference>
<evidence type="ECO:0000256" key="3">
    <source>
        <dbReference type="ARBA" id="ARBA00023125"/>
    </source>
</evidence>
<dbReference type="Gene3D" id="1.10.10.10">
    <property type="entry name" value="Winged helix-like DNA-binding domain superfamily/Winged helix DNA-binding domain"/>
    <property type="match status" value="1"/>
</dbReference>
<dbReference type="InterPro" id="IPR036388">
    <property type="entry name" value="WH-like_DNA-bd_sf"/>
</dbReference>
<dbReference type="RefSeq" id="WP_284133299.1">
    <property type="nucleotide sequence ID" value="NZ_JASKYM010000007.1"/>
</dbReference>